<evidence type="ECO:0000313" key="1">
    <source>
        <dbReference type="EMBL" id="XBS08475.1"/>
    </source>
</evidence>
<dbReference type="RefSeq" id="WP_141822367.1">
    <property type="nucleotide sequence ID" value="NZ_CP157400.1"/>
</dbReference>
<dbReference type="EMBL" id="CP157400">
    <property type="protein sequence ID" value="XBS08475.1"/>
    <property type="molecule type" value="Genomic_DNA"/>
</dbReference>
<dbReference type="AlphaFoldDB" id="A0AAU7NLG0"/>
<sequence length="208" mass="24032">MMKYTTKELTRIQGTHDPYNCEIINCDVCARFWSYARGLRQQSSEEGQTGRKGKLTEKQQALKVLSKIKFTNVSDLINKYSIALRTAIKVGCSIREIAFELDCRDSQIAKALDSLKLKPKTKAQLKLEKYRKQLKAMVQAGYSIKGITKALGKKDYEGLAFYLRKYDLPIPKTNKLTIEEVIYTSGNYYKRRYFDMEGNEVELRRINA</sequence>
<gene>
    <name evidence="1" type="ORF">BB06_00515</name>
</gene>
<reference evidence="1" key="1">
    <citation type="submission" date="2014-02" db="EMBL/GenBank/DDBJ databases">
        <authorList>
            <person name="Zhao D."/>
            <person name="Dong X."/>
            <person name="Li Y."/>
            <person name="Lv L."/>
            <person name="Zhao D."/>
            <person name="Gao Y."/>
            <person name="Wang Y."/>
            <person name="Li Y."/>
        </authorList>
    </citation>
    <scope>NUCLEOTIDE SEQUENCE</scope>
    <source>
        <strain evidence="1">CGMCC 7049</strain>
    </source>
</reference>
<protein>
    <submittedName>
        <fullName evidence="1">Uncharacterized protein</fullName>
    </submittedName>
</protein>
<accession>A0AAU7NLG0</accession>
<organism evidence="1">
    <name type="scientific">Pediococcus pentosaceus CGMCC 7049</name>
    <dbReference type="NCBI Taxonomy" id="1460385"/>
    <lineage>
        <taxon>Bacteria</taxon>
        <taxon>Bacillati</taxon>
        <taxon>Bacillota</taxon>
        <taxon>Bacilli</taxon>
        <taxon>Lactobacillales</taxon>
        <taxon>Lactobacillaceae</taxon>
        <taxon>Pediococcus</taxon>
    </lineage>
</organism>
<proteinExistence type="predicted"/>
<reference evidence="1" key="2">
    <citation type="submission" date="2024-05" db="EMBL/GenBank/DDBJ databases">
        <authorList>
            <person name="Chen H."/>
        </authorList>
    </citation>
    <scope>NUCLEOTIDE SEQUENCE</scope>
    <source>
        <strain evidence="1">CGMCC 7049</strain>
    </source>
</reference>
<name>A0AAU7NLG0_PEDPE</name>